<dbReference type="Proteomes" id="UP000256869">
    <property type="component" value="Unassembled WGS sequence"/>
</dbReference>
<comment type="caution">
    <text evidence="2">The sequence shown here is derived from an EMBL/GenBank/DDBJ whole genome shotgun (WGS) entry which is preliminary data.</text>
</comment>
<evidence type="ECO:0000313" key="2">
    <source>
        <dbReference type="EMBL" id="RED64157.1"/>
    </source>
</evidence>
<reference evidence="2 3" key="1">
    <citation type="submission" date="2018-07" db="EMBL/GenBank/DDBJ databases">
        <title>Genomic Encyclopedia of Type Strains, Phase III (KMG-III): the genomes of soil and plant-associated and newly described type strains.</title>
        <authorList>
            <person name="Whitman W."/>
        </authorList>
    </citation>
    <scope>NUCLEOTIDE SEQUENCE [LARGE SCALE GENOMIC DNA]</scope>
    <source>
        <strain evidence="2 3">CECT 8236</strain>
    </source>
</reference>
<protein>
    <submittedName>
        <fullName evidence="2">Uncharacterized protein</fullName>
    </submittedName>
</protein>
<dbReference type="AlphaFoldDB" id="A0A3D9IR39"/>
<sequence length="106" mass="11327">MSMKLHGNNNNGPHRVHRVCKCWKPKKRRTVGGTENMNNEQRSQGLNNIGPQENANRQHCHQSWGQWGGLGLGGIGGGNKSCGHCGGRLGGQSNGRTGGRSEGGKN</sequence>
<keyword evidence="3" id="KW-1185">Reference proteome</keyword>
<feature type="region of interest" description="Disordered" evidence="1">
    <location>
        <begin position="29"/>
        <end position="60"/>
    </location>
</feature>
<feature type="compositionally biased region" description="Polar residues" evidence="1">
    <location>
        <begin position="33"/>
        <end position="57"/>
    </location>
</feature>
<evidence type="ECO:0000313" key="3">
    <source>
        <dbReference type="Proteomes" id="UP000256869"/>
    </source>
</evidence>
<gene>
    <name evidence="2" type="ORF">DFP95_103401</name>
</gene>
<evidence type="ECO:0000256" key="1">
    <source>
        <dbReference type="SAM" id="MobiDB-lite"/>
    </source>
</evidence>
<dbReference type="EMBL" id="QRDY01000003">
    <property type="protein sequence ID" value="RED64157.1"/>
    <property type="molecule type" value="Genomic_DNA"/>
</dbReference>
<accession>A0A3D9IR39</accession>
<name>A0A3D9IR39_9BACL</name>
<organism evidence="2 3">
    <name type="scientific">Cohnella lupini</name>
    <dbReference type="NCBI Taxonomy" id="1294267"/>
    <lineage>
        <taxon>Bacteria</taxon>
        <taxon>Bacillati</taxon>
        <taxon>Bacillota</taxon>
        <taxon>Bacilli</taxon>
        <taxon>Bacillales</taxon>
        <taxon>Paenibacillaceae</taxon>
        <taxon>Cohnella</taxon>
    </lineage>
</organism>
<feature type="region of interest" description="Disordered" evidence="1">
    <location>
        <begin position="85"/>
        <end position="106"/>
    </location>
</feature>
<proteinExistence type="predicted"/>